<proteinExistence type="predicted"/>
<reference evidence="2" key="5">
    <citation type="journal article" date="2021" name="G3 (Bethesda)">
        <title>Aegilops tauschii genome assembly Aet v5.0 features greater sequence contiguity and improved annotation.</title>
        <authorList>
            <person name="Wang L."/>
            <person name="Zhu T."/>
            <person name="Rodriguez J.C."/>
            <person name="Deal K.R."/>
            <person name="Dubcovsky J."/>
            <person name="McGuire P.E."/>
            <person name="Lux T."/>
            <person name="Spannagl M."/>
            <person name="Mayer K.F.X."/>
            <person name="Baldrich P."/>
            <person name="Meyers B.C."/>
            <person name="Huo N."/>
            <person name="Gu Y.Q."/>
            <person name="Zhou H."/>
            <person name="Devos K.M."/>
            <person name="Bennetzen J.L."/>
            <person name="Unver T."/>
            <person name="Budak H."/>
            <person name="Gulick P.J."/>
            <person name="Galiba G."/>
            <person name="Kalapos B."/>
            <person name="Nelson D.R."/>
            <person name="Li P."/>
            <person name="You F.M."/>
            <person name="Luo M.C."/>
            <person name="Dvorak J."/>
        </authorList>
    </citation>
    <scope>NUCLEOTIDE SEQUENCE [LARGE SCALE GENOMIC DNA]</scope>
    <source>
        <strain evidence="2">cv. AL8/78</strain>
    </source>
</reference>
<dbReference type="PANTHER" id="PTHR36766:SF64">
    <property type="entry name" value="OS12G0206100 PROTEIN"/>
    <property type="match status" value="1"/>
</dbReference>
<dbReference type="InterPro" id="IPR027417">
    <property type="entry name" value="P-loop_NTPase"/>
</dbReference>
<feature type="domain" description="NB-ARC" evidence="1">
    <location>
        <begin position="104"/>
        <end position="166"/>
    </location>
</feature>
<protein>
    <recommendedName>
        <fullName evidence="1">NB-ARC domain-containing protein</fullName>
    </recommendedName>
</protein>
<dbReference type="PANTHER" id="PTHR36766">
    <property type="entry name" value="PLANT BROAD-SPECTRUM MILDEW RESISTANCE PROTEIN RPW8"/>
    <property type="match status" value="1"/>
</dbReference>
<evidence type="ECO:0000313" key="3">
    <source>
        <dbReference type="Proteomes" id="UP000015105"/>
    </source>
</evidence>
<organism evidence="2 3">
    <name type="scientific">Aegilops tauschii subsp. strangulata</name>
    <name type="common">Goatgrass</name>
    <dbReference type="NCBI Taxonomy" id="200361"/>
    <lineage>
        <taxon>Eukaryota</taxon>
        <taxon>Viridiplantae</taxon>
        <taxon>Streptophyta</taxon>
        <taxon>Embryophyta</taxon>
        <taxon>Tracheophyta</taxon>
        <taxon>Spermatophyta</taxon>
        <taxon>Magnoliopsida</taxon>
        <taxon>Liliopsida</taxon>
        <taxon>Poales</taxon>
        <taxon>Poaceae</taxon>
        <taxon>BOP clade</taxon>
        <taxon>Pooideae</taxon>
        <taxon>Triticodae</taxon>
        <taxon>Triticeae</taxon>
        <taxon>Triticinae</taxon>
        <taxon>Aegilops</taxon>
    </lineage>
</organism>
<dbReference type="Pfam" id="PF00931">
    <property type="entry name" value="NB-ARC"/>
    <property type="match status" value="1"/>
</dbReference>
<dbReference type="Gene3D" id="3.40.50.300">
    <property type="entry name" value="P-loop containing nucleotide triphosphate hydrolases"/>
    <property type="match status" value="1"/>
</dbReference>
<reference evidence="3" key="2">
    <citation type="journal article" date="2017" name="Nat. Plants">
        <title>The Aegilops tauschii genome reveals multiple impacts of transposons.</title>
        <authorList>
            <person name="Zhao G."/>
            <person name="Zou C."/>
            <person name="Li K."/>
            <person name="Wang K."/>
            <person name="Li T."/>
            <person name="Gao L."/>
            <person name="Zhang X."/>
            <person name="Wang H."/>
            <person name="Yang Z."/>
            <person name="Liu X."/>
            <person name="Jiang W."/>
            <person name="Mao L."/>
            <person name="Kong X."/>
            <person name="Jiao Y."/>
            <person name="Jia J."/>
        </authorList>
    </citation>
    <scope>NUCLEOTIDE SEQUENCE [LARGE SCALE GENOMIC DNA]</scope>
    <source>
        <strain evidence="3">cv. AL8/78</strain>
    </source>
</reference>
<reference evidence="2" key="4">
    <citation type="submission" date="2019-03" db="UniProtKB">
        <authorList>
            <consortium name="EnsemblPlants"/>
        </authorList>
    </citation>
    <scope>IDENTIFICATION</scope>
</reference>
<evidence type="ECO:0000259" key="1">
    <source>
        <dbReference type="Pfam" id="PF00931"/>
    </source>
</evidence>
<dbReference type="AlphaFoldDB" id="A0A453LCV6"/>
<name>A0A453LCV6_AEGTS</name>
<dbReference type="InterPro" id="IPR002182">
    <property type="entry name" value="NB-ARC"/>
</dbReference>
<reference evidence="2" key="3">
    <citation type="journal article" date="2017" name="Nature">
        <title>Genome sequence of the progenitor of the wheat D genome Aegilops tauschii.</title>
        <authorList>
            <person name="Luo M.C."/>
            <person name="Gu Y.Q."/>
            <person name="Puiu D."/>
            <person name="Wang H."/>
            <person name="Twardziok S.O."/>
            <person name="Deal K.R."/>
            <person name="Huo N."/>
            <person name="Zhu T."/>
            <person name="Wang L."/>
            <person name="Wang Y."/>
            <person name="McGuire P.E."/>
            <person name="Liu S."/>
            <person name="Long H."/>
            <person name="Ramasamy R.K."/>
            <person name="Rodriguez J.C."/>
            <person name="Van S.L."/>
            <person name="Yuan L."/>
            <person name="Wang Z."/>
            <person name="Xia Z."/>
            <person name="Xiao L."/>
            <person name="Anderson O.D."/>
            <person name="Ouyang S."/>
            <person name="Liang Y."/>
            <person name="Zimin A.V."/>
            <person name="Pertea G."/>
            <person name="Qi P."/>
            <person name="Bennetzen J.L."/>
            <person name="Dai X."/>
            <person name="Dawson M.W."/>
            <person name="Muller H.G."/>
            <person name="Kugler K."/>
            <person name="Rivarola-Duarte L."/>
            <person name="Spannagl M."/>
            <person name="Mayer K.F.X."/>
            <person name="Lu F.H."/>
            <person name="Bevan M.W."/>
            <person name="Leroy P."/>
            <person name="Li P."/>
            <person name="You F.M."/>
            <person name="Sun Q."/>
            <person name="Liu Z."/>
            <person name="Lyons E."/>
            <person name="Wicker T."/>
            <person name="Salzberg S.L."/>
            <person name="Devos K.M."/>
            <person name="Dvorak J."/>
        </authorList>
    </citation>
    <scope>NUCLEOTIDE SEQUENCE [LARGE SCALE GENOMIC DNA]</scope>
    <source>
        <strain evidence="2">cv. AL8/78</strain>
    </source>
</reference>
<dbReference type="SUPFAM" id="SSF52540">
    <property type="entry name" value="P-loop containing nucleoside triphosphate hydrolases"/>
    <property type="match status" value="1"/>
</dbReference>
<evidence type="ECO:0000313" key="2">
    <source>
        <dbReference type="EnsemblPlants" id="AET5Gv20716400.2"/>
    </source>
</evidence>
<sequence length="173" mass="20164">MKDFRTVSYESDDILDTFQYEALRCQAHIGVSRTHKVLNHFTSHSPLLFRLTMSRKLRNILEKIDELVTEMNTFGLLKSVEPPQVPCRQTHSGLDEYAEIFGRDDDKEVVVKLLLDQQDNQRLRVLPIFGMGGLGKTTLAKMVYNDHRVQQHFHLSMWHCVSENFEATAERSW</sequence>
<dbReference type="EnsemblPlants" id="AET5Gv20716400.2">
    <property type="protein sequence ID" value="AET5Gv20716400.2"/>
    <property type="gene ID" value="AET5Gv20716400"/>
</dbReference>
<reference evidence="3" key="1">
    <citation type="journal article" date="2014" name="Science">
        <title>Ancient hybridizations among the ancestral genomes of bread wheat.</title>
        <authorList>
            <consortium name="International Wheat Genome Sequencing Consortium,"/>
            <person name="Marcussen T."/>
            <person name="Sandve S.R."/>
            <person name="Heier L."/>
            <person name="Spannagl M."/>
            <person name="Pfeifer M."/>
            <person name="Jakobsen K.S."/>
            <person name="Wulff B.B."/>
            <person name="Steuernagel B."/>
            <person name="Mayer K.F."/>
            <person name="Olsen O.A."/>
        </authorList>
    </citation>
    <scope>NUCLEOTIDE SEQUENCE [LARGE SCALE GENOMIC DNA]</scope>
    <source>
        <strain evidence="3">cv. AL8/78</strain>
    </source>
</reference>
<accession>A0A453LCV6</accession>
<keyword evidence="3" id="KW-1185">Reference proteome</keyword>
<dbReference type="Proteomes" id="UP000015105">
    <property type="component" value="Chromosome 5D"/>
</dbReference>
<dbReference type="Gramene" id="AET5Gv20716400.2">
    <property type="protein sequence ID" value="AET5Gv20716400.2"/>
    <property type="gene ID" value="AET5Gv20716400"/>
</dbReference>
<dbReference type="GO" id="GO:0043531">
    <property type="term" value="F:ADP binding"/>
    <property type="evidence" value="ECO:0007669"/>
    <property type="project" value="InterPro"/>
</dbReference>